<comment type="caution">
    <text evidence="2">The sequence shown here is derived from an EMBL/GenBank/DDBJ whole genome shotgun (WGS) entry which is preliminary data.</text>
</comment>
<dbReference type="PANTHER" id="PTHR40368">
    <property type="entry name" value="YALI0F14399P"/>
    <property type="match status" value="1"/>
</dbReference>
<keyword evidence="1" id="KW-1133">Transmembrane helix</keyword>
<feature type="non-terminal residue" evidence="2">
    <location>
        <position position="349"/>
    </location>
</feature>
<reference evidence="2 3" key="1">
    <citation type="submission" date="2024-04" db="EMBL/GenBank/DDBJ databases">
        <title>Phyllosticta paracitricarpa is synonymous to the EU quarantine fungus P. citricarpa based on phylogenomic analyses.</title>
        <authorList>
            <consortium name="Lawrence Berkeley National Laboratory"/>
            <person name="Van Ingen-Buijs V.A."/>
            <person name="Van Westerhoven A.C."/>
            <person name="Haridas S."/>
            <person name="Skiadas P."/>
            <person name="Martin F."/>
            <person name="Groenewald J.Z."/>
            <person name="Crous P.W."/>
            <person name="Seidl M.F."/>
        </authorList>
    </citation>
    <scope>NUCLEOTIDE SEQUENCE [LARGE SCALE GENOMIC DNA]</scope>
    <source>
        <strain evidence="2 3">CBS 123374</strain>
    </source>
</reference>
<dbReference type="Proteomes" id="UP001492380">
    <property type="component" value="Unassembled WGS sequence"/>
</dbReference>
<name>A0ABR1YAU2_9PEZI</name>
<keyword evidence="1" id="KW-0812">Transmembrane</keyword>
<dbReference type="PANTHER" id="PTHR40368:SF1">
    <property type="entry name" value="YALI0F14399P"/>
    <property type="match status" value="1"/>
</dbReference>
<keyword evidence="3" id="KW-1185">Reference proteome</keyword>
<organism evidence="2 3">
    <name type="scientific">Phyllosticta capitalensis</name>
    <dbReference type="NCBI Taxonomy" id="121624"/>
    <lineage>
        <taxon>Eukaryota</taxon>
        <taxon>Fungi</taxon>
        <taxon>Dikarya</taxon>
        <taxon>Ascomycota</taxon>
        <taxon>Pezizomycotina</taxon>
        <taxon>Dothideomycetes</taxon>
        <taxon>Dothideomycetes incertae sedis</taxon>
        <taxon>Botryosphaeriales</taxon>
        <taxon>Phyllostictaceae</taxon>
        <taxon>Phyllosticta</taxon>
    </lineage>
</organism>
<feature type="transmembrane region" description="Helical" evidence="1">
    <location>
        <begin position="260"/>
        <end position="279"/>
    </location>
</feature>
<evidence type="ECO:0000256" key="1">
    <source>
        <dbReference type="SAM" id="Phobius"/>
    </source>
</evidence>
<evidence type="ECO:0000313" key="2">
    <source>
        <dbReference type="EMBL" id="KAK8223718.1"/>
    </source>
</evidence>
<accession>A0ABR1YAU2</accession>
<keyword evidence="1" id="KW-0472">Membrane</keyword>
<dbReference type="EMBL" id="JBBWRZ010000013">
    <property type="protein sequence ID" value="KAK8223718.1"/>
    <property type="molecule type" value="Genomic_DNA"/>
</dbReference>
<evidence type="ECO:0000313" key="3">
    <source>
        <dbReference type="Proteomes" id="UP001492380"/>
    </source>
</evidence>
<sequence length="349" mass="36163">LALLALLARPAAAVSSGQQHPLKPIARPVYSVGQAVPVECLNRTVDTGEHITDASGQLQYVPFPVCNETGKPLELYFGVEQDLNCTIDFISDPLFHLLEFYIHNDAPLTCRVPSWPLPSSIISTPDHKDQNEYSVDALSGTDNGAMGAQSTAYTPLVIALTGTLQLSHLHVASTLNVLLHTAAATAPSSSKQIDVVNDKQILAAAAYSTTQRAPPPSRIVIGDALPLQFRVRWYDGPSPPLGSSSSSSSGGGGCCSPSAVLFYCALSAGAAVAVSFAWWRGVEMPRRIGRGGVGLGLGMGMGAREARLEGGFGAASLGKAAYSGYGYNGYGVGGGGGGIMNGGMGGKRD</sequence>
<proteinExistence type="predicted"/>
<feature type="non-terminal residue" evidence="2">
    <location>
        <position position="1"/>
    </location>
</feature>
<protein>
    <submittedName>
        <fullName evidence="2">Uncharacterized protein</fullName>
    </submittedName>
</protein>
<gene>
    <name evidence="2" type="ORF">HDK90DRAFT_398092</name>
</gene>